<keyword evidence="6 7" id="KW-0472">Membrane</keyword>
<keyword evidence="5 7" id="KW-1133">Transmembrane helix</keyword>
<evidence type="ECO:0000256" key="4">
    <source>
        <dbReference type="ARBA" id="ARBA00022692"/>
    </source>
</evidence>
<dbReference type="SUPFAM" id="SSF161098">
    <property type="entry name" value="MetI-like"/>
    <property type="match status" value="1"/>
</dbReference>
<keyword evidence="2 7" id="KW-0813">Transport</keyword>
<evidence type="ECO:0000256" key="6">
    <source>
        <dbReference type="ARBA" id="ARBA00023136"/>
    </source>
</evidence>
<feature type="transmembrane region" description="Helical" evidence="7">
    <location>
        <begin position="106"/>
        <end position="126"/>
    </location>
</feature>
<dbReference type="PANTHER" id="PTHR30193">
    <property type="entry name" value="ABC TRANSPORTER PERMEASE PROTEIN"/>
    <property type="match status" value="1"/>
</dbReference>
<dbReference type="GO" id="GO:0055085">
    <property type="term" value="P:transmembrane transport"/>
    <property type="evidence" value="ECO:0007669"/>
    <property type="project" value="InterPro"/>
</dbReference>
<evidence type="ECO:0000256" key="5">
    <source>
        <dbReference type="ARBA" id="ARBA00022989"/>
    </source>
</evidence>
<feature type="transmembrane region" description="Helical" evidence="7">
    <location>
        <begin position="262"/>
        <end position="283"/>
    </location>
</feature>
<proteinExistence type="inferred from homology"/>
<evidence type="ECO:0000313" key="10">
    <source>
        <dbReference type="Proteomes" id="UP000199006"/>
    </source>
</evidence>
<evidence type="ECO:0000256" key="7">
    <source>
        <dbReference type="RuleBase" id="RU363032"/>
    </source>
</evidence>
<protein>
    <submittedName>
        <fullName evidence="9">Carbohydrate ABC transporter membrane protein 1, CUT1 family (TC 3.A.1.1.-)</fullName>
    </submittedName>
</protein>
<comment type="similarity">
    <text evidence="7">Belongs to the binding-protein-dependent transport system permease family.</text>
</comment>
<dbReference type="PANTHER" id="PTHR30193:SF37">
    <property type="entry name" value="INNER MEMBRANE ABC TRANSPORTER PERMEASE PROTEIN YCJO"/>
    <property type="match status" value="1"/>
</dbReference>
<dbReference type="CDD" id="cd06261">
    <property type="entry name" value="TM_PBP2"/>
    <property type="match status" value="1"/>
</dbReference>
<dbReference type="Gene3D" id="1.10.3720.10">
    <property type="entry name" value="MetI-like"/>
    <property type="match status" value="1"/>
</dbReference>
<sequence length="292" mass="32780">MDHIYKHRKKLIYFGILPALLLYLAFVIIPILISARYSLVEWNGFSAPKFVGLNNYADLFKNSIFWRSLKNNLIVVFASVLGQVPIGFLLALLVNQKIKGQHFFRTIIFMPVVISAVIISLVWSMVFNYNFGLLNNLLKFVGLGSFIQNWLSNPDIAMFSVAAVIIWQFVGLYFIIFLAALQTVPNDVLEAAEIDGAQGWKRTLYITLPLVKDTILAAIVLCISGSLKTFALIYVMTNGGPSHATEVMAIHMYDNSFNAMKFGYGSAVSIFIVIFGIVLVTIVRQLFARFED</sequence>
<dbReference type="RefSeq" id="WP_218142040.1">
    <property type="nucleotide sequence ID" value="NZ_FOTI01000004.1"/>
</dbReference>
<dbReference type="Pfam" id="PF00528">
    <property type="entry name" value="BPD_transp_1"/>
    <property type="match status" value="1"/>
</dbReference>
<reference evidence="9 10" key="1">
    <citation type="submission" date="2016-10" db="EMBL/GenBank/DDBJ databases">
        <authorList>
            <person name="de Groot N.N."/>
        </authorList>
    </citation>
    <scope>NUCLEOTIDE SEQUENCE [LARGE SCALE GENOMIC DNA]</scope>
    <source>
        <strain evidence="9 10">ATCC 51327</strain>
    </source>
</reference>
<comment type="subcellular location">
    <subcellularLocation>
        <location evidence="1 7">Cell membrane</location>
        <topology evidence="1 7">Multi-pass membrane protein</topology>
    </subcellularLocation>
</comment>
<feature type="domain" description="ABC transmembrane type-1" evidence="8">
    <location>
        <begin position="69"/>
        <end position="283"/>
    </location>
</feature>
<dbReference type="InterPro" id="IPR000515">
    <property type="entry name" value="MetI-like"/>
</dbReference>
<feature type="transmembrane region" description="Helical" evidence="7">
    <location>
        <begin position="156"/>
        <end position="181"/>
    </location>
</feature>
<evidence type="ECO:0000256" key="1">
    <source>
        <dbReference type="ARBA" id="ARBA00004651"/>
    </source>
</evidence>
<evidence type="ECO:0000313" key="9">
    <source>
        <dbReference type="EMBL" id="SFL21623.1"/>
    </source>
</evidence>
<dbReference type="InterPro" id="IPR051393">
    <property type="entry name" value="ABC_transporter_permease"/>
</dbReference>
<dbReference type="EMBL" id="FOTI01000004">
    <property type="protein sequence ID" value="SFL21623.1"/>
    <property type="molecule type" value="Genomic_DNA"/>
</dbReference>
<accession>A0A1I4FVQ3</accession>
<feature type="transmembrane region" description="Helical" evidence="7">
    <location>
        <begin position="73"/>
        <end position="94"/>
    </location>
</feature>
<keyword evidence="10" id="KW-1185">Reference proteome</keyword>
<organism evidence="9 10">
    <name type="scientific">Halanaerobium salsuginis</name>
    <dbReference type="NCBI Taxonomy" id="29563"/>
    <lineage>
        <taxon>Bacteria</taxon>
        <taxon>Bacillati</taxon>
        <taxon>Bacillota</taxon>
        <taxon>Clostridia</taxon>
        <taxon>Halanaerobiales</taxon>
        <taxon>Halanaerobiaceae</taxon>
        <taxon>Halanaerobium</taxon>
    </lineage>
</organism>
<gene>
    <name evidence="9" type="ORF">SAMN02983006_00504</name>
</gene>
<dbReference type="STRING" id="29563.SAMN02983006_00504"/>
<dbReference type="GO" id="GO:0005886">
    <property type="term" value="C:plasma membrane"/>
    <property type="evidence" value="ECO:0007669"/>
    <property type="project" value="UniProtKB-SubCell"/>
</dbReference>
<keyword evidence="3" id="KW-1003">Cell membrane</keyword>
<evidence type="ECO:0000256" key="3">
    <source>
        <dbReference type="ARBA" id="ARBA00022475"/>
    </source>
</evidence>
<name>A0A1I4FVQ3_9FIRM</name>
<keyword evidence="4 7" id="KW-0812">Transmembrane</keyword>
<dbReference type="InterPro" id="IPR035906">
    <property type="entry name" value="MetI-like_sf"/>
</dbReference>
<evidence type="ECO:0000256" key="2">
    <source>
        <dbReference type="ARBA" id="ARBA00022448"/>
    </source>
</evidence>
<feature type="transmembrane region" description="Helical" evidence="7">
    <location>
        <begin position="215"/>
        <end position="236"/>
    </location>
</feature>
<dbReference type="Proteomes" id="UP000199006">
    <property type="component" value="Unassembled WGS sequence"/>
</dbReference>
<dbReference type="PROSITE" id="PS50928">
    <property type="entry name" value="ABC_TM1"/>
    <property type="match status" value="1"/>
</dbReference>
<dbReference type="AlphaFoldDB" id="A0A1I4FVQ3"/>
<evidence type="ECO:0000259" key="8">
    <source>
        <dbReference type="PROSITE" id="PS50928"/>
    </source>
</evidence>
<feature type="transmembrane region" description="Helical" evidence="7">
    <location>
        <begin position="12"/>
        <end position="33"/>
    </location>
</feature>